<keyword evidence="2 6" id="KW-0812">Transmembrane</keyword>
<evidence type="ECO:0000256" key="2">
    <source>
        <dbReference type="ARBA" id="ARBA00022692"/>
    </source>
</evidence>
<evidence type="ECO:0000313" key="8">
    <source>
        <dbReference type="EMBL" id="ARN84492.1"/>
    </source>
</evidence>
<accession>A0A1W6N3U3</accession>
<proteinExistence type="predicted"/>
<evidence type="ECO:0000256" key="4">
    <source>
        <dbReference type="ARBA" id="ARBA00023136"/>
    </source>
</evidence>
<dbReference type="InterPro" id="IPR010817">
    <property type="entry name" value="HemY_N"/>
</dbReference>
<organism evidence="8 9">
    <name type="scientific">Candidatus Nucleicultrix amoebiphila FS5</name>
    <dbReference type="NCBI Taxonomy" id="1414854"/>
    <lineage>
        <taxon>Bacteria</taxon>
        <taxon>Pseudomonadati</taxon>
        <taxon>Pseudomonadota</taxon>
        <taxon>Alphaproteobacteria</taxon>
        <taxon>Holosporales</taxon>
        <taxon>Candidatus Nucleicultricaceae</taxon>
        <taxon>Candidatus Nucleicultrix</taxon>
    </lineage>
</organism>
<feature type="repeat" description="TPR" evidence="5">
    <location>
        <begin position="229"/>
        <end position="262"/>
    </location>
</feature>
<reference evidence="8 9" key="1">
    <citation type="submission" date="2014-06" db="EMBL/GenBank/DDBJ databases">
        <title>The genome of the endonuclear symbiont Nucleicultrix amoebiphila.</title>
        <authorList>
            <person name="Schulz F."/>
            <person name="Horn M."/>
        </authorList>
    </citation>
    <scope>NUCLEOTIDE SEQUENCE [LARGE SCALE GENOMIC DNA]</scope>
    <source>
        <strain evidence="8 9">FS5</strain>
    </source>
</reference>
<comment type="subcellular location">
    <subcellularLocation>
        <location evidence="1">Membrane</location>
    </subcellularLocation>
</comment>
<dbReference type="EMBL" id="CP008743">
    <property type="protein sequence ID" value="ARN84492.1"/>
    <property type="molecule type" value="Genomic_DNA"/>
</dbReference>
<evidence type="ECO:0000256" key="1">
    <source>
        <dbReference type="ARBA" id="ARBA00004370"/>
    </source>
</evidence>
<dbReference type="OrthoDB" id="9798343at2"/>
<dbReference type="Proteomes" id="UP000237351">
    <property type="component" value="Chromosome"/>
</dbReference>
<feature type="domain" description="HemY N-terminal" evidence="7">
    <location>
        <begin position="27"/>
        <end position="129"/>
    </location>
</feature>
<gene>
    <name evidence="8" type="ORF">GQ61_03200</name>
</gene>
<dbReference type="Gene3D" id="1.25.40.10">
    <property type="entry name" value="Tetratricopeptide repeat domain"/>
    <property type="match status" value="1"/>
</dbReference>
<dbReference type="RefSeq" id="WP_085783903.1">
    <property type="nucleotide sequence ID" value="NZ_CP008743.1"/>
</dbReference>
<dbReference type="PROSITE" id="PS50005">
    <property type="entry name" value="TPR"/>
    <property type="match status" value="1"/>
</dbReference>
<dbReference type="InterPro" id="IPR019734">
    <property type="entry name" value="TPR_rpt"/>
</dbReference>
<dbReference type="KEGG" id="naf:GQ61_03200"/>
<evidence type="ECO:0000259" key="7">
    <source>
        <dbReference type="Pfam" id="PF07219"/>
    </source>
</evidence>
<keyword evidence="9" id="KW-1185">Reference proteome</keyword>
<dbReference type="Pfam" id="PF07219">
    <property type="entry name" value="HemY_N"/>
    <property type="match status" value="1"/>
</dbReference>
<dbReference type="SUPFAM" id="SSF48452">
    <property type="entry name" value="TPR-like"/>
    <property type="match status" value="1"/>
</dbReference>
<sequence>MIKRLLFLIITVIIVTLLVFWFQDHPGFLVIRWLGYEVEAQVSVALLILSLGFFCVWGVLGLLKKILHFPQFLKGRYGAHHQRRGLQSLYNALSSLEAEDVKKLLIEGEGISSHWSEKPLETFFKANAAYYSNDFKGATEAFNQLRLYKETEFLGFKGLIKLALKQDQEEKALELAIEADKIYPQSPYIAKFIYQHSLMREKFDQALMMMPTLLRLKIISEDEAESQRAFIYVSEANKFKEEGKSDEADNLYEKALQLRPDLLPVALANASRLIEAGKARKVRNLIEKIWPQTPHPDLVPYYLRTFNDGHPMEQFKQVQRLVSFAPDYPQSFLESGRYALNAKVWGRARSFLMELVERENATAEVYKLLATLELEEHHDKNRSEQWLQKATMAPQTSMWRCESCLKPQDAWLGSCPDCWAWGRINWIGVSN</sequence>
<evidence type="ECO:0000313" key="9">
    <source>
        <dbReference type="Proteomes" id="UP000237351"/>
    </source>
</evidence>
<evidence type="ECO:0000256" key="5">
    <source>
        <dbReference type="PROSITE-ProRule" id="PRU00339"/>
    </source>
</evidence>
<evidence type="ECO:0000256" key="6">
    <source>
        <dbReference type="SAM" id="Phobius"/>
    </source>
</evidence>
<dbReference type="GO" id="GO:0016020">
    <property type="term" value="C:membrane"/>
    <property type="evidence" value="ECO:0007669"/>
    <property type="project" value="UniProtKB-SubCell"/>
</dbReference>
<evidence type="ECO:0000256" key="3">
    <source>
        <dbReference type="ARBA" id="ARBA00022989"/>
    </source>
</evidence>
<dbReference type="AlphaFoldDB" id="A0A1W6N3U3"/>
<dbReference type="STRING" id="1414854.GQ61_03200"/>
<feature type="transmembrane region" description="Helical" evidence="6">
    <location>
        <begin position="42"/>
        <end position="63"/>
    </location>
</feature>
<keyword evidence="5" id="KW-0802">TPR repeat</keyword>
<protein>
    <recommendedName>
        <fullName evidence="7">HemY N-terminal domain-containing protein</fullName>
    </recommendedName>
</protein>
<keyword evidence="3 6" id="KW-1133">Transmembrane helix</keyword>
<dbReference type="InterPro" id="IPR011990">
    <property type="entry name" value="TPR-like_helical_dom_sf"/>
</dbReference>
<keyword evidence="4 6" id="KW-0472">Membrane</keyword>
<feature type="transmembrane region" description="Helical" evidence="6">
    <location>
        <begin position="5"/>
        <end position="22"/>
    </location>
</feature>
<name>A0A1W6N3U3_9PROT</name>